<dbReference type="RefSeq" id="XP_025524750.1">
    <property type="nucleotide sequence ID" value="XM_025673855.1"/>
</dbReference>
<dbReference type="OrthoDB" id="4470387at2759"/>
<sequence length="330" mass="36545">MKGIDIIGGLKMVQSIGNILPINNQVIASPWLAQALQTNARFNEAKSDLRLALPNGNLQVFIMRHHMVFQALKTNTMDKSTSQKGVPGDACATEGPAARAGVKDSLESTAFGSLGWFLNGVSRPKELPVPVAERLRQKITESDPTIDGVTIERLLLIRKALVESKTAVDSKSAFVFLDVAICELVENKDETPDCLLARAIRVFKDLLHGNTVDCKSLAEGYVEVAAFRAQFRHANNEIIRACNEYHDAVEAGVDRKEAMIVQVSKAFDRIGMGTLHLLWDEAKGFYPKEEAAEFGRSIASLDNFQEMIEDLKMLNDGYDYDDDESEWVKV</sequence>
<reference evidence="1 2" key="1">
    <citation type="submission" date="2018-02" db="EMBL/GenBank/DDBJ databases">
        <title>The genomes of Aspergillus section Nigri reveals drivers in fungal speciation.</title>
        <authorList>
            <consortium name="DOE Joint Genome Institute"/>
            <person name="Vesth T.C."/>
            <person name="Nybo J."/>
            <person name="Theobald S."/>
            <person name="Brandl J."/>
            <person name="Frisvad J.C."/>
            <person name="Nielsen K.F."/>
            <person name="Lyhne E.K."/>
            <person name="Kogle M.E."/>
            <person name="Kuo A."/>
            <person name="Riley R."/>
            <person name="Clum A."/>
            <person name="Nolan M."/>
            <person name="Lipzen A."/>
            <person name="Salamov A."/>
            <person name="Henrissat B."/>
            <person name="Wiebenga A."/>
            <person name="De vries R.P."/>
            <person name="Grigoriev I.V."/>
            <person name="Mortensen U.H."/>
            <person name="Andersen M.R."/>
            <person name="Baker S.E."/>
        </authorList>
    </citation>
    <scope>NUCLEOTIDE SEQUENCE [LARGE SCALE GENOMIC DNA]</scope>
    <source>
        <strain evidence="1 2">CBS 114.51</strain>
    </source>
</reference>
<gene>
    <name evidence="1" type="ORF">BO86DRAFT_402368</name>
</gene>
<protein>
    <submittedName>
        <fullName evidence="1">Uncharacterized protein</fullName>
    </submittedName>
</protein>
<dbReference type="AlphaFoldDB" id="A0A8T8WSQ6"/>
<evidence type="ECO:0000313" key="2">
    <source>
        <dbReference type="Proteomes" id="UP000249497"/>
    </source>
</evidence>
<dbReference type="Proteomes" id="UP000249497">
    <property type="component" value="Unassembled WGS sequence"/>
</dbReference>
<keyword evidence="2" id="KW-1185">Reference proteome</keyword>
<organism evidence="1 2">
    <name type="scientific">Aspergillus japonicus CBS 114.51</name>
    <dbReference type="NCBI Taxonomy" id="1448312"/>
    <lineage>
        <taxon>Eukaryota</taxon>
        <taxon>Fungi</taxon>
        <taxon>Dikarya</taxon>
        <taxon>Ascomycota</taxon>
        <taxon>Pezizomycotina</taxon>
        <taxon>Eurotiomycetes</taxon>
        <taxon>Eurotiomycetidae</taxon>
        <taxon>Eurotiales</taxon>
        <taxon>Aspergillaceae</taxon>
        <taxon>Aspergillus</taxon>
        <taxon>Aspergillus subgen. Circumdati</taxon>
    </lineage>
</organism>
<name>A0A8T8WSQ6_ASPJA</name>
<proteinExistence type="predicted"/>
<accession>A0A8T8WSQ6</accession>
<dbReference type="GeneID" id="37177547"/>
<evidence type="ECO:0000313" key="1">
    <source>
        <dbReference type="EMBL" id="RAH78856.1"/>
    </source>
</evidence>
<dbReference type="EMBL" id="KZ824821">
    <property type="protein sequence ID" value="RAH78856.1"/>
    <property type="molecule type" value="Genomic_DNA"/>
</dbReference>